<name>A0AAV1DSW1_OLDCO</name>
<feature type="domain" description="F-box" evidence="1">
    <location>
        <begin position="19"/>
        <end position="57"/>
    </location>
</feature>
<dbReference type="Pfam" id="PF00646">
    <property type="entry name" value="F-box"/>
    <property type="match status" value="1"/>
</dbReference>
<dbReference type="InterPro" id="IPR036047">
    <property type="entry name" value="F-box-like_dom_sf"/>
</dbReference>
<dbReference type="PANTHER" id="PTHR31293:SF12">
    <property type="entry name" value="RNI-LIKE SUPERFAMILY PROTEIN"/>
    <property type="match status" value="1"/>
</dbReference>
<evidence type="ECO:0000259" key="1">
    <source>
        <dbReference type="Pfam" id="PF00646"/>
    </source>
</evidence>
<dbReference type="PANTHER" id="PTHR31293">
    <property type="entry name" value="RNI-LIKE SUPERFAMILY PROTEIN"/>
    <property type="match status" value="1"/>
</dbReference>
<evidence type="ECO:0000313" key="3">
    <source>
        <dbReference type="Proteomes" id="UP001161247"/>
    </source>
</evidence>
<organism evidence="2 3">
    <name type="scientific">Oldenlandia corymbosa var. corymbosa</name>
    <dbReference type="NCBI Taxonomy" id="529605"/>
    <lineage>
        <taxon>Eukaryota</taxon>
        <taxon>Viridiplantae</taxon>
        <taxon>Streptophyta</taxon>
        <taxon>Embryophyta</taxon>
        <taxon>Tracheophyta</taxon>
        <taxon>Spermatophyta</taxon>
        <taxon>Magnoliopsida</taxon>
        <taxon>eudicotyledons</taxon>
        <taxon>Gunneridae</taxon>
        <taxon>Pentapetalae</taxon>
        <taxon>asterids</taxon>
        <taxon>lamiids</taxon>
        <taxon>Gentianales</taxon>
        <taxon>Rubiaceae</taxon>
        <taxon>Rubioideae</taxon>
        <taxon>Spermacoceae</taxon>
        <taxon>Hedyotis-Oldenlandia complex</taxon>
        <taxon>Oldenlandia</taxon>
    </lineage>
</organism>
<dbReference type="InterPro" id="IPR001810">
    <property type="entry name" value="F-box_dom"/>
</dbReference>
<sequence>MENRRLKQGCGQVIPCDMINKLPDSILCHILCFVPTTKSVVAASVLSRRWKLLWTKVTTVCFDDQQFSALSRRNNFVPFVNRVLLGHAAESLDKFQLTWMDECQSLYVEDQSLPKLISGCPVLQSLRIKRSREEEDDDVLVCSISSPSLRYFLISNEYPLDGKQLPALDFLDFLSYQWKEFSFQILQSESELGLHSLLDFSGSHMERCNSMVRMVEAVNHVNSLKLGGALMMALSIATTPLTVRFERLTHWILNANAVNGRLWVY</sequence>
<dbReference type="InterPro" id="IPR032675">
    <property type="entry name" value="LRR_dom_sf"/>
</dbReference>
<evidence type="ECO:0000313" key="2">
    <source>
        <dbReference type="EMBL" id="CAI9110372.1"/>
    </source>
</evidence>
<accession>A0AAV1DSW1</accession>
<protein>
    <submittedName>
        <fullName evidence="2">OLC1v1010381C1</fullName>
    </submittedName>
</protein>
<dbReference type="InterPro" id="IPR053781">
    <property type="entry name" value="F-box_AtFBL13-like"/>
</dbReference>
<dbReference type="SUPFAM" id="SSF81383">
    <property type="entry name" value="F-box domain"/>
    <property type="match status" value="1"/>
</dbReference>
<keyword evidence="3" id="KW-1185">Reference proteome</keyword>
<proteinExistence type="predicted"/>
<dbReference type="Gene3D" id="3.80.10.10">
    <property type="entry name" value="Ribonuclease Inhibitor"/>
    <property type="match status" value="1"/>
</dbReference>
<dbReference type="Proteomes" id="UP001161247">
    <property type="component" value="Chromosome 6"/>
</dbReference>
<reference evidence="2" key="1">
    <citation type="submission" date="2023-03" db="EMBL/GenBank/DDBJ databases">
        <authorList>
            <person name="Julca I."/>
        </authorList>
    </citation>
    <scope>NUCLEOTIDE SEQUENCE</scope>
</reference>
<gene>
    <name evidence="2" type="ORF">OLC1_LOCUS18042</name>
</gene>
<dbReference type="InterPro" id="IPR055294">
    <property type="entry name" value="FBL60-like"/>
</dbReference>
<dbReference type="CDD" id="cd22160">
    <property type="entry name" value="F-box_AtFBL13-like"/>
    <property type="match status" value="1"/>
</dbReference>
<dbReference type="EMBL" id="OX459123">
    <property type="protein sequence ID" value="CAI9110372.1"/>
    <property type="molecule type" value="Genomic_DNA"/>
</dbReference>
<dbReference type="AlphaFoldDB" id="A0AAV1DSW1"/>